<organism evidence="1 2">
    <name type="scientific">Dyadobacter helix</name>
    <dbReference type="NCBI Taxonomy" id="2822344"/>
    <lineage>
        <taxon>Bacteria</taxon>
        <taxon>Pseudomonadati</taxon>
        <taxon>Bacteroidota</taxon>
        <taxon>Cytophagia</taxon>
        <taxon>Cytophagales</taxon>
        <taxon>Spirosomataceae</taxon>
        <taxon>Dyadobacter</taxon>
    </lineage>
</organism>
<dbReference type="Proteomes" id="UP000680038">
    <property type="component" value="Unassembled WGS sequence"/>
</dbReference>
<dbReference type="EMBL" id="CAJRAF010000001">
    <property type="protein sequence ID" value="CAG4992185.1"/>
    <property type="molecule type" value="Genomic_DNA"/>
</dbReference>
<protein>
    <submittedName>
        <fullName evidence="1">Uncharacterized protein</fullName>
    </submittedName>
</protein>
<dbReference type="RefSeq" id="WP_215237618.1">
    <property type="nucleotide sequence ID" value="NZ_CAJRAF010000001.1"/>
</dbReference>
<keyword evidence="2" id="KW-1185">Reference proteome</keyword>
<dbReference type="AlphaFoldDB" id="A0A916NAR1"/>
<accession>A0A916NAR1</accession>
<evidence type="ECO:0000313" key="1">
    <source>
        <dbReference type="EMBL" id="CAG4992185.1"/>
    </source>
</evidence>
<evidence type="ECO:0000313" key="2">
    <source>
        <dbReference type="Proteomes" id="UP000680038"/>
    </source>
</evidence>
<proteinExistence type="predicted"/>
<gene>
    <name evidence="1" type="ORF">DYBT9275_00910</name>
</gene>
<sequence length="159" mass="18592">MIKRIVVELPVHVKKYFMFEFDGYQKKNGTDQIHVDKHSDLGELIHLLSQPILYTQKPVVSSGKSTLSIEYYTHVQALDISHQKLPQLAKYMEKMFRRSLINEVQGTYELVGCDYGPLVSRFLEKRGIIRDVDIDYQTARKIFRDHIAKKVRKSAKMYA</sequence>
<comment type="caution">
    <text evidence="1">The sequence shown here is derived from an EMBL/GenBank/DDBJ whole genome shotgun (WGS) entry which is preliminary data.</text>
</comment>
<name>A0A916NAR1_9BACT</name>
<reference evidence="1" key="1">
    <citation type="submission" date="2021-04" db="EMBL/GenBank/DDBJ databases">
        <authorList>
            <person name="Rodrigo-Torres L."/>
            <person name="Arahal R. D."/>
            <person name="Lucena T."/>
        </authorList>
    </citation>
    <scope>NUCLEOTIDE SEQUENCE</scope>
    <source>
        <strain evidence="1">CECT 9275</strain>
    </source>
</reference>